<protein>
    <submittedName>
        <fullName evidence="2">Uncharacterized protein</fullName>
    </submittedName>
</protein>
<dbReference type="InterPro" id="IPR021730">
    <property type="entry name" value="YdbH"/>
</dbReference>
<keyword evidence="3" id="KW-1185">Reference proteome</keyword>
<dbReference type="EMBL" id="CP021377">
    <property type="protein sequence ID" value="ART82359.1"/>
    <property type="molecule type" value="Genomic_DNA"/>
</dbReference>
<dbReference type="AlphaFoldDB" id="A0A1Y0D4B6"/>
<accession>A0A1Y0D4B6</accession>
<name>A0A1Y0D4B6_9GAMM</name>
<evidence type="ECO:0000313" key="3">
    <source>
        <dbReference type="Proteomes" id="UP000243937"/>
    </source>
</evidence>
<evidence type="ECO:0000313" key="2">
    <source>
        <dbReference type="EMBL" id="ART82359.1"/>
    </source>
</evidence>
<proteinExistence type="predicted"/>
<sequence>MIYRTGVALALLLTAHVGLAQSLPAEQLSTELLPIKSSPSHLLSELAVRATLKRASVPACPKENARELSLSLIEGQVQGRLRELSLDLTCSHSRLNNEAEPANNDALSLLLTLPAIDFKIDNLTLQLAEGRVSGPAELHHQQQQLSVIWQTEAGSVQLNITPDRQGWRWQGQLPGHLLTPNLRQPVRLSGGWQPEQPLTVKVAGALPTPLSGNWQLALAAKQAANGWQLQPNSQLSIPRLTWKELTLNQITVTPQGELALDKPWQARVNWQQGNWKKGRLPAASLQLQGDSLTHLQGKVRADLSHDLQLTGSWRYDQGLALTVPRQSVSAASTWAWLNDWLLLPVGLSTEAGQLRVSLSAANLLNTKVPILMNAELNQGQLKYRDMLAEELAAKVKLSWRSPQGLRSHGPQAVSAARLNVGVPITDIHGALRWQADGLWLSGLTAQVFDGHIALSPMALNAKPSGEAHFSDIALEKLLSYANVDGLTGSGSLKGRLPFVYDQGLSVKNGRAESQDGWISYQAGEQLAATGKANISLGLTLGLLSDLRYDKLSADISMARTGEAVINSHLQGRAPVKGKLHPVNFNYHHQENLLQLLASLRFAQDLTERLPASLQGESE</sequence>
<evidence type="ECO:0000256" key="1">
    <source>
        <dbReference type="SAM" id="SignalP"/>
    </source>
</evidence>
<gene>
    <name evidence="2" type="ORF">CBP31_06775</name>
</gene>
<feature type="chain" id="PRO_5011987801" evidence="1">
    <location>
        <begin position="21"/>
        <end position="618"/>
    </location>
</feature>
<dbReference type="Pfam" id="PF11739">
    <property type="entry name" value="YdbH-like"/>
    <property type="match status" value="1"/>
</dbReference>
<dbReference type="KEGG" id="opf:CBP31_06775"/>
<dbReference type="Proteomes" id="UP000243937">
    <property type="component" value="Chromosome"/>
</dbReference>
<reference evidence="2 3" key="1">
    <citation type="journal article" date="2014" name="Int. J. Syst. Evol. Microbiol.">
        <title>Oceanisphaera profunda sp. nov., a marine bacterium isolated from deep-sea sediment, and emended description of the genus Oceanisphaera.</title>
        <authorList>
            <person name="Xu Z."/>
            <person name="Zhang X.Y."/>
            <person name="Su H.N."/>
            <person name="Yu Z.C."/>
            <person name="Liu C."/>
            <person name="Li H."/>
            <person name="Chen X.L."/>
            <person name="Song X.Y."/>
            <person name="Xie B.B."/>
            <person name="Qin Q.L."/>
            <person name="Zhou B.C."/>
            <person name="Shi M."/>
            <person name="Huang Y."/>
            <person name="Zhang Y.Z."/>
        </authorList>
    </citation>
    <scope>NUCLEOTIDE SEQUENCE [LARGE SCALE GENOMIC DNA]</scope>
    <source>
        <strain evidence="2 3">SM1222</strain>
    </source>
</reference>
<feature type="signal peptide" evidence="1">
    <location>
        <begin position="1"/>
        <end position="20"/>
    </location>
</feature>
<organism evidence="2 3">
    <name type="scientific">Oceanisphaera profunda</name>
    <dbReference type="NCBI Taxonomy" id="1416627"/>
    <lineage>
        <taxon>Bacteria</taxon>
        <taxon>Pseudomonadati</taxon>
        <taxon>Pseudomonadota</taxon>
        <taxon>Gammaproteobacteria</taxon>
        <taxon>Aeromonadales</taxon>
        <taxon>Aeromonadaceae</taxon>
        <taxon>Oceanisphaera</taxon>
    </lineage>
</organism>
<keyword evidence="1" id="KW-0732">Signal</keyword>